<reference evidence="3" key="1">
    <citation type="journal article" date="2020" name="Fungal Divers.">
        <title>Resolving the Mortierellaceae phylogeny through synthesis of multi-gene phylogenetics and phylogenomics.</title>
        <authorList>
            <person name="Vandepol N."/>
            <person name="Liber J."/>
            <person name="Desiro A."/>
            <person name="Na H."/>
            <person name="Kennedy M."/>
            <person name="Barry K."/>
            <person name="Grigoriev I.V."/>
            <person name="Miller A.N."/>
            <person name="O'Donnell K."/>
            <person name="Stajich J.E."/>
            <person name="Bonito G."/>
        </authorList>
    </citation>
    <scope>NUCLEOTIDE SEQUENCE</scope>
    <source>
        <strain evidence="3">KOD1015</strain>
    </source>
</reference>
<feature type="compositionally biased region" description="Basic and acidic residues" evidence="2">
    <location>
        <begin position="150"/>
        <end position="162"/>
    </location>
</feature>
<organism evidence="3 4">
    <name type="scientific">Lunasporangiospora selenospora</name>
    <dbReference type="NCBI Taxonomy" id="979761"/>
    <lineage>
        <taxon>Eukaryota</taxon>
        <taxon>Fungi</taxon>
        <taxon>Fungi incertae sedis</taxon>
        <taxon>Mucoromycota</taxon>
        <taxon>Mortierellomycotina</taxon>
        <taxon>Mortierellomycetes</taxon>
        <taxon>Mortierellales</taxon>
        <taxon>Mortierellaceae</taxon>
        <taxon>Lunasporangiospora</taxon>
    </lineage>
</organism>
<comment type="caution">
    <text evidence="3">The sequence shown here is derived from an EMBL/GenBank/DDBJ whole genome shotgun (WGS) entry which is preliminary data.</text>
</comment>
<accession>A0A9P6FLE3</accession>
<evidence type="ECO:0000313" key="3">
    <source>
        <dbReference type="EMBL" id="KAF9574903.1"/>
    </source>
</evidence>
<dbReference type="InterPro" id="IPR004018">
    <property type="entry name" value="RPEL_repeat"/>
</dbReference>
<sequence>NLAITCKRLRSIALDGPLRRHILLIRTPARLKSFLSARPSRDTLVHQNILRGVQMIQHIRQGHYINGDTSVQTYLLSCRLERQLLSLRINRKLKTRPHWNELVERGLIPEELFVGQEEYEAAREPTDHQHRQKPRLQLRPKASPCQDLPWRFEEGKQSDMDHPVAPAHSKTAPPIRSSFRGQGLLPELSSNHLSNEALHTGNSSSSDSMAAFHGKMVNRVSLQSITVPVPPPPPPFPSKLPLSFKPSPYSRRQRRYISLDLVPKIELLRRAMGRDRLSRLVQKRPTPAELYRSPKSTMTVHTYHLMGLSSISPDLIPMSTQLSFFLKGEQLRHWLYQRPSLTVMLNERRILKNEVRTAWMVCPGVNPKVRFFEGLIQEQRLYQQQQQTTLLERRQFLQ</sequence>
<dbReference type="EMBL" id="JAABOA010005652">
    <property type="protein sequence ID" value="KAF9574903.1"/>
    <property type="molecule type" value="Genomic_DNA"/>
</dbReference>
<dbReference type="OrthoDB" id="3219396at2759"/>
<protein>
    <submittedName>
        <fullName evidence="3">Uncharacterized protein</fullName>
    </submittedName>
</protein>
<evidence type="ECO:0000256" key="2">
    <source>
        <dbReference type="SAM" id="MobiDB-lite"/>
    </source>
</evidence>
<proteinExistence type="predicted"/>
<keyword evidence="4" id="KW-1185">Reference proteome</keyword>
<evidence type="ECO:0000256" key="1">
    <source>
        <dbReference type="ARBA" id="ARBA00022737"/>
    </source>
</evidence>
<dbReference type="Proteomes" id="UP000780801">
    <property type="component" value="Unassembled WGS sequence"/>
</dbReference>
<feature type="region of interest" description="Disordered" evidence="2">
    <location>
        <begin position="121"/>
        <end position="187"/>
    </location>
</feature>
<gene>
    <name evidence="3" type="ORF">BGW38_008275</name>
</gene>
<keyword evidence="1" id="KW-0677">Repeat</keyword>
<name>A0A9P6FLE3_9FUNG</name>
<evidence type="ECO:0000313" key="4">
    <source>
        <dbReference type="Proteomes" id="UP000780801"/>
    </source>
</evidence>
<dbReference type="SMART" id="SM00707">
    <property type="entry name" value="RPEL"/>
    <property type="match status" value="3"/>
</dbReference>
<dbReference type="AlphaFoldDB" id="A0A9P6FLE3"/>
<feature type="non-terminal residue" evidence="3">
    <location>
        <position position="1"/>
    </location>
</feature>